<feature type="transmembrane region" description="Helical" evidence="1">
    <location>
        <begin position="84"/>
        <end position="108"/>
    </location>
</feature>
<dbReference type="STRING" id="570156.AOG27_14465"/>
<organism evidence="2 3">
    <name type="scientific">Pseudoalteromonas lipolytica</name>
    <dbReference type="NCBI Taxonomy" id="570156"/>
    <lineage>
        <taxon>Bacteria</taxon>
        <taxon>Pseudomonadati</taxon>
        <taxon>Pseudomonadota</taxon>
        <taxon>Gammaproteobacteria</taxon>
        <taxon>Alteromonadales</taxon>
        <taxon>Pseudoalteromonadaceae</taxon>
        <taxon>Pseudoalteromonas</taxon>
    </lineage>
</organism>
<keyword evidence="1" id="KW-0472">Membrane</keyword>
<comment type="caution">
    <text evidence="2">The sequence shown here is derived from an EMBL/GenBank/DDBJ whole genome shotgun (WGS) entry which is preliminary data.</text>
</comment>
<dbReference type="AlphaFoldDB" id="A0A0P7EC48"/>
<evidence type="ECO:0000256" key="1">
    <source>
        <dbReference type="SAM" id="Phobius"/>
    </source>
</evidence>
<keyword evidence="1" id="KW-1133">Transmembrane helix</keyword>
<protein>
    <recommendedName>
        <fullName evidence="4">DUF3392 domain-containing protein</fullName>
    </recommendedName>
</protein>
<reference evidence="2 3" key="1">
    <citation type="submission" date="2015-09" db="EMBL/GenBank/DDBJ databases">
        <title>Draft Genome Sequence of Pseudoalteromonas lipolytica UCD-48B.</title>
        <authorList>
            <person name="Krusor M."/>
            <person name="Coil D.A."/>
            <person name="Lang J.M."/>
            <person name="Eisen J.A."/>
            <person name="Alexiev A."/>
        </authorList>
    </citation>
    <scope>NUCLEOTIDE SEQUENCE [LARGE SCALE GENOMIC DNA]</scope>
    <source>
        <strain evidence="2 3">UCD-48B</strain>
    </source>
</reference>
<proteinExistence type="predicted"/>
<dbReference type="PATRIC" id="fig|570156.3.peg.3976"/>
<evidence type="ECO:0008006" key="4">
    <source>
        <dbReference type="Google" id="ProtNLM"/>
    </source>
</evidence>
<dbReference type="Proteomes" id="UP000050378">
    <property type="component" value="Unassembled WGS sequence"/>
</dbReference>
<feature type="transmembrane region" description="Helical" evidence="1">
    <location>
        <begin position="55"/>
        <end position="78"/>
    </location>
</feature>
<dbReference type="Pfam" id="PF11872">
    <property type="entry name" value="DUF3392"/>
    <property type="match status" value="1"/>
</dbReference>
<gene>
    <name evidence="2" type="ORF">AOG27_14465</name>
</gene>
<keyword evidence="1" id="KW-0812">Transmembrane</keyword>
<evidence type="ECO:0000313" key="3">
    <source>
        <dbReference type="Proteomes" id="UP000050378"/>
    </source>
</evidence>
<accession>A0A0P7EC48</accession>
<name>A0A0P7EC48_9GAMM</name>
<evidence type="ECO:0000313" key="2">
    <source>
        <dbReference type="EMBL" id="KPM82806.1"/>
    </source>
</evidence>
<dbReference type="OrthoDB" id="6196761at2"/>
<dbReference type="RefSeq" id="WP_054553712.1">
    <property type="nucleotide sequence ID" value="NZ_LJTC01000009.1"/>
</dbReference>
<sequence>MDSLLQALSSVALTIGSWLQPHLYNISLLLVVCFLSLYANDIIKVTKRFVARRHFIIRVLCFVLVTGFGMGLLVVFVTPFLSKLLMLLGVKWLALTLTAAFLVLGIIADKKNQI</sequence>
<dbReference type="EMBL" id="LJTC01000009">
    <property type="protein sequence ID" value="KPM82806.1"/>
    <property type="molecule type" value="Genomic_DNA"/>
</dbReference>
<feature type="transmembrane region" description="Helical" evidence="1">
    <location>
        <begin position="23"/>
        <end position="43"/>
    </location>
</feature>
<dbReference type="InterPro" id="IPR021813">
    <property type="entry name" value="DUF3392"/>
</dbReference>